<proteinExistence type="predicted"/>
<keyword evidence="2" id="KW-0732">Signal</keyword>
<dbReference type="Gramene" id="TRITD3Bv1G002990.1">
    <property type="protein sequence ID" value="TRITD3Bv1G002990.1"/>
    <property type="gene ID" value="TRITD3Bv1G002990"/>
</dbReference>
<name>A0A9R1RVL1_TRITD</name>
<accession>A0A9R1RVL1</accession>
<organism evidence="3 4">
    <name type="scientific">Triticum turgidum subsp. durum</name>
    <name type="common">Durum wheat</name>
    <name type="synonym">Triticum durum</name>
    <dbReference type="NCBI Taxonomy" id="4567"/>
    <lineage>
        <taxon>Eukaryota</taxon>
        <taxon>Viridiplantae</taxon>
        <taxon>Streptophyta</taxon>
        <taxon>Embryophyta</taxon>
        <taxon>Tracheophyta</taxon>
        <taxon>Spermatophyta</taxon>
        <taxon>Magnoliopsida</taxon>
        <taxon>Liliopsida</taxon>
        <taxon>Poales</taxon>
        <taxon>Poaceae</taxon>
        <taxon>BOP clade</taxon>
        <taxon>Pooideae</taxon>
        <taxon>Triticodae</taxon>
        <taxon>Triticeae</taxon>
        <taxon>Triticinae</taxon>
        <taxon>Triticum</taxon>
    </lineage>
</organism>
<feature type="signal peptide" evidence="2">
    <location>
        <begin position="1"/>
        <end position="26"/>
    </location>
</feature>
<dbReference type="AlphaFoldDB" id="A0A9R1RVL1"/>
<feature type="region of interest" description="Disordered" evidence="1">
    <location>
        <begin position="31"/>
        <end position="72"/>
    </location>
</feature>
<keyword evidence="4" id="KW-1185">Reference proteome</keyword>
<gene>
    <name evidence="3" type="ORF">TRITD_3Bv1G002990</name>
</gene>
<dbReference type="Proteomes" id="UP000324705">
    <property type="component" value="Chromosome 3B"/>
</dbReference>
<dbReference type="OMA" id="ADQAHTE"/>
<sequence length="83" mass="8813">MKRASVSSAMAILVILFICYSLPCSAADQAHTEGNHVGVSPPAPWVAPGPHNQGRGRSSTPPPVPHRKNLQLQQAVLQVPLMP</sequence>
<reference evidence="3 4" key="1">
    <citation type="submission" date="2017-09" db="EMBL/GenBank/DDBJ databases">
        <authorList>
            <consortium name="International Durum Wheat Genome Sequencing Consortium (IDWGSC)"/>
            <person name="Milanesi L."/>
        </authorList>
    </citation>
    <scope>NUCLEOTIDE SEQUENCE [LARGE SCALE GENOMIC DNA]</scope>
    <source>
        <strain evidence="4">cv. Svevo</strain>
    </source>
</reference>
<dbReference type="EMBL" id="LT934116">
    <property type="protein sequence ID" value="VAH70772.1"/>
    <property type="molecule type" value="Genomic_DNA"/>
</dbReference>
<evidence type="ECO:0000313" key="4">
    <source>
        <dbReference type="Proteomes" id="UP000324705"/>
    </source>
</evidence>
<protein>
    <submittedName>
        <fullName evidence="3">Uncharacterized protein</fullName>
    </submittedName>
</protein>
<evidence type="ECO:0000256" key="1">
    <source>
        <dbReference type="SAM" id="MobiDB-lite"/>
    </source>
</evidence>
<evidence type="ECO:0000313" key="3">
    <source>
        <dbReference type="EMBL" id="VAH70772.1"/>
    </source>
</evidence>
<evidence type="ECO:0000256" key="2">
    <source>
        <dbReference type="SAM" id="SignalP"/>
    </source>
</evidence>
<feature type="chain" id="PRO_5040146436" evidence="2">
    <location>
        <begin position="27"/>
        <end position="83"/>
    </location>
</feature>